<dbReference type="OrthoDB" id="9798585at2"/>
<organism evidence="2 3">
    <name type="scientific">Singulisphaera acidiphila (strain ATCC BAA-1392 / DSM 18658 / VKM B-2454 / MOB10)</name>
    <dbReference type="NCBI Taxonomy" id="886293"/>
    <lineage>
        <taxon>Bacteria</taxon>
        <taxon>Pseudomonadati</taxon>
        <taxon>Planctomycetota</taxon>
        <taxon>Planctomycetia</taxon>
        <taxon>Isosphaerales</taxon>
        <taxon>Isosphaeraceae</taxon>
        <taxon>Singulisphaera</taxon>
    </lineage>
</organism>
<name>L0DHC1_SINAD</name>
<protein>
    <submittedName>
        <fullName evidence="2">Cupin domain-containing protein</fullName>
    </submittedName>
</protein>
<evidence type="ECO:0000259" key="1">
    <source>
        <dbReference type="Pfam" id="PF07883"/>
    </source>
</evidence>
<reference evidence="2 3" key="1">
    <citation type="submission" date="2012-02" db="EMBL/GenBank/DDBJ databases">
        <title>Complete sequence of chromosome of Singulisphaera acidiphila DSM 18658.</title>
        <authorList>
            <consortium name="US DOE Joint Genome Institute (JGI-PGF)"/>
            <person name="Lucas S."/>
            <person name="Copeland A."/>
            <person name="Lapidus A."/>
            <person name="Glavina del Rio T."/>
            <person name="Dalin E."/>
            <person name="Tice H."/>
            <person name="Bruce D."/>
            <person name="Goodwin L."/>
            <person name="Pitluck S."/>
            <person name="Peters L."/>
            <person name="Ovchinnikova G."/>
            <person name="Chertkov O."/>
            <person name="Kyrpides N."/>
            <person name="Mavromatis K."/>
            <person name="Ivanova N."/>
            <person name="Brettin T."/>
            <person name="Detter J.C."/>
            <person name="Han C."/>
            <person name="Larimer F."/>
            <person name="Land M."/>
            <person name="Hauser L."/>
            <person name="Markowitz V."/>
            <person name="Cheng J.-F."/>
            <person name="Hugenholtz P."/>
            <person name="Woyke T."/>
            <person name="Wu D."/>
            <person name="Tindall B."/>
            <person name="Pomrenke H."/>
            <person name="Brambilla E."/>
            <person name="Klenk H.-P."/>
            <person name="Eisen J.A."/>
        </authorList>
    </citation>
    <scope>NUCLEOTIDE SEQUENCE [LARGE SCALE GENOMIC DNA]</scope>
    <source>
        <strain evidence="3">ATCC BAA-1392 / DSM 18658 / VKM B-2454 / MOB10</strain>
    </source>
</reference>
<dbReference type="Proteomes" id="UP000010798">
    <property type="component" value="Chromosome"/>
</dbReference>
<dbReference type="HOGENOM" id="CLU_147397_0_0_0"/>
<sequence>MMAELTNLFSEIPADLPEELFQTLLQGAGFRIERIVSLGHVSPEGFWYDQESHEWVLLLTGAARLTLEGEPPIDLRPGAFVNIPARKRHRVDWTDPAQPTVWLAIHYEGAESAPAHS</sequence>
<dbReference type="InterPro" id="IPR014710">
    <property type="entry name" value="RmlC-like_jellyroll"/>
</dbReference>
<dbReference type="RefSeq" id="WP_015247380.1">
    <property type="nucleotide sequence ID" value="NC_019892.1"/>
</dbReference>
<dbReference type="CDD" id="cd06981">
    <property type="entry name" value="cupin_reut_a1446"/>
    <property type="match status" value="1"/>
</dbReference>
<dbReference type="InterPro" id="IPR013096">
    <property type="entry name" value="Cupin_2"/>
</dbReference>
<proteinExistence type="predicted"/>
<keyword evidence="3" id="KW-1185">Reference proteome</keyword>
<dbReference type="Gene3D" id="2.60.120.10">
    <property type="entry name" value="Jelly Rolls"/>
    <property type="match status" value="1"/>
</dbReference>
<evidence type="ECO:0000313" key="2">
    <source>
        <dbReference type="EMBL" id="AGA28250.1"/>
    </source>
</evidence>
<evidence type="ECO:0000313" key="3">
    <source>
        <dbReference type="Proteomes" id="UP000010798"/>
    </source>
</evidence>
<dbReference type="InterPro" id="IPR011051">
    <property type="entry name" value="RmlC_Cupin_sf"/>
</dbReference>
<dbReference type="AlphaFoldDB" id="L0DHC1"/>
<dbReference type="KEGG" id="saci:Sinac_4027"/>
<gene>
    <name evidence="2" type="ordered locus">Sinac_4027</name>
</gene>
<dbReference type="eggNOG" id="COG1917">
    <property type="taxonomic scope" value="Bacteria"/>
</dbReference>
<dbReference type="Pfam" id="PF07883">
    <property type="entry name" value="Cupin_2"/>
    <property type="match status" value="1"/>
</dbReference>
<feature type="domain" description="Cupin type-2" evidence="1">
    <location>
        <begin position="51"/>
        <end position="105"/>
    </location>
</feature>
<dbReference type="EMBL" id="CP003364">
    <property type="protein sequence ID" value="AGA28250.1"/>
    <property type="molecule type" value="Genomic_DNA"/>
</dbReference>
<accession>L0DHC1</accession>
<dbReference type="SUPFAM" id="SSF51182">
    <property type="entry name" value="RmlC-like cupins"/>
    <property type="match status" value="1"/>
</dbReference>